<name>A0A841H0S5_9BACT</name>
<gene>
    <name evidence="1" type="ORF">HNQ61_003184</name>
</gene>
<protein>
    <submittedName>
        <fullName evidence="1">Uncharacterized protein</fullName>
    </submittedName>
</protein>
<accession>A0A841H0S5</accession>
<keyword evidence="2" id="KW-1185">Reference proteome</keyword>
<proteinExistence type="predicted"/>
<dbReference type="Proteomes" id="UP000582837">
    <property type="component" value="Unassembled WGS sequence"/>
</dbReference>
<sequence>MYSTLPDAVATAAADAESLRSAGHELIDRMADYLG</sequence>
<comment type="caution">
    <text evidence="1">The sequence shown here is derived from an EMBL/GenBank/DDBJ whole genome shotgun (WGS) entry which is preliminary data.</text>
</comment>
<organism evidence="1 2">
    <name type="scientific">Longimicrobium terrae</name>
    <dbReference type="NCBI Taxonomy" id="1639882"/>
    <lineage>
        <taxon>Bacteria</taxon>
        <taxon>Pseudomonadati</taxon>
        <taxon>Gemmatimonadota</taxon>
        <taxon>Longimicrobiia</taxon>
        <taxon>Longimicrobiales</taxon>
        <taxon>Longimicrobiaceae</taxon>
        <taxon>Longimicrobium</taxon>
    </lineage>
</organism>
<evidence type="ECO:0000313" key="1">
    <source>
        <dbReference type="EMBL" id="MBB6071556.1"/>
    </source>
</evidence>
<reference evidence="1 2" key="1">
    <citation type="submission" date="2020-08" db="EMBL/GenBank/DDBJ databases">
        <title>Genomic Encyclopedia of Type Strains, Phase IV (KMG-IV): sequencing the most valuable type-strain genomes for metagenomic binning, comparative biology and taxonomic classification.</title>
        <authorList>
            <person name="Goeker M."/>
        </authorList>
    </citation>
    <scope>NUCLEOTIDE SEQUENCE [LARGE SCALE GENOMIC DNA]</scope>
    <source>
        <strain evidence="1 2">DSM 29007</strain>
    </source>
</reference>
<evidence type="ECO:0000313" key="2">
    <source>
        <dbReference type="Proteomes" id="UP000582837"/>
    </source>
</evidence>
<dbReference type="AlphaFoldDB" id="A0A841H0S5"/>
<dbReference type="EMBL" id="JACHIA010000009">
    <property type="protein sequence ID" value="MBB6071556.1"/>
    <property type="molecule type" value="Genomic_DNA"/>
</dbReference>